<dbReference type="Pfam" id="PF12704">
    <property type="entry name" value="MacB_PCD"/>
    <property type="match status" value="1"/>
</dbReference>
<evidence type="ECO:0000313" key="10">
    <source>
        <dbReference type="EMBL" id="TDA38869.1"/>
    </source>
</evidence>
<gene>
    <name evidence="10" type="ORF">DSO09_03220</name>
    <name evidence="9" type="ORF">EF809_05840</name>
</gene>
<keyword evidence="3 6" id="KW-0812">Transmembrane</keyword>
<dbReference type="PANTHER" id="PTHR30489">
    <property type="entry name" value="LIPOPROTEIN-RELEASING SYSTEM TRANSMEMBRANE PROTEIN LOLE"/>
    <property type="match status" value="1"/>
</dbReference>
<proteinExistence type="predicted"/>
<dbReference type="Proteomes" id="UP000317265">
    <property type="component" value="Unassembled WGS sequence"/>
</dbReference>
<protein>
    <submittedName>
        <fullName evidence="9">FtsX-like permease family protein</fullName>
    </submittedName>
</protein>
<evidence type="ECO:0000256" key="2">
    <source>
        <dbReference type="ARBA" id="ARBA00022475"/>
    </source>
</evidence>
<name>A0A520KE12_9CREN</name>
<evidence type="ECO:0000259" key="7">
    <source>
        <dbReference type="Pfam" id="PF02687"/>
    </source>
</evidence>
<dbReference type="InterPro" id="IPR003838">
    <property type="entry name" value="ABC3_permease_C"/>
</dbReference>
<dbReference type="PANTHER" id="PTHR30489:SF0">
    <property type="entry name" value="LIPOPROTEIN-RELEASING SYSTEM TRANSMEMBRANE PROTEIN LOLE"/>
    <property type="match status" value="1"/>
</dbReference>
<comment type="caution">
    <text evidence="9">The sequence shown here is derived from an EMBL/GenBank/DDBJ whole genome shotgun (WGS) entry which is preliminary data.</text>
</comment>
<feature type="domain" description="MacB-like periplasmic core" evidence="8">
    <location>
        <begin position="24"/>
        <end position="202"/>
    </location>
</feature>
<dbReference type="EMBL" id="RXIH01000046">
    <property type="protein sequence ID" value="RZN55244.1"/>
    <property type="molecule type" value="Genomic_DNA"/>
</dbReference>
<evidence type="ECO:0000256" key="6">
    <source>
        <dbReference type="SAM" id="Phobius"/>
    </source>
</evidence>
<evidence type="ECO:0000256" key="5">
    <source>
        <dbReference type="ARBA" id="ARBA00023136"/>
    </source>
</evidence>
<evidence type="ECO:0000256" key="3">
    <source>
        <dbReference type="ARBA" id="ARBA00022692"/>
    </source>
</evidence>
<dbReference type="GO" id="GO:0044874">
    <property type="term" value="P:lipoprotein localization to outer membrane"/>
    <property type="evidence" value="ECO:0007669"/>
    <property type="project" value="TreeGrafter"/>
</dbReference>
<evidence type="ECO:0000259" key="8">
    <source>
        <dbReference type="Pfam" id="PF12704"/>
    </source>
</evidence>
<keyword evidence="5 6" id="KW-0472">Membrane</keyword>
<comment type="subcellular location">
    <subcellularLocation>
        <location evidence="1">Cell membrane</location>
        <topology evidence="1">Multi-pass membrane protein</topology>
    </subcellularLocation>
</comment>
<evidence type="ECO:0000313" key="12">
    <source>
        <dbReference type="Proteomes" id="UP000317265"/>
    </source>
</evidence>
<dbReference type="EMBL" id="QNVI01000041">
    <property type="protein sequence ID" value="TDA38869.1"/>
    <property type="molecule type" value="Genomic_DNA"/>
</dbReference>
<accession>A0A520KE12</accession>
<feature type="transmembrane region" description="Helical" evidence="6">
    <location>
        <begin position="252"/>
        <end position="276"/>
    </location>
</feature>
<keyword evidence="2" id="KW-1003">Cell membrane</keyword>
<dbReference type="Pfam" id="PF02687">
    <property type="entry name" value="FtsX"/>
    <property type="match status" value="1"/>
</dbReference>
<feature type="transmembrane region" description="Helical" evidence="6">
    <location>
        <begin position="297"/>
        <end position="318"/>
    </location>
</feature>
<evidence type="ECO:0000313" key="9">
    <source>
        <dbReference type="EMBL" id="RZN55244.1"/>
    </source>
</evidence>
<evidence type="ECO:0000313" key="11">
    <source>
        <dbReference type="Proteomes" id="UP000316080"/>
    </source>
</evidence>
<organism evidence="9 11">
    <name type="scientific">Thermoproteota archaeon</name>
    <dbReference type="NCBI Taxonomy" id="2056631"/>
    <lineage>
        <taxon>Archaea</taxon>
        <taxon>Thermoproteota</taxon>
    </lineage>
</organism>
<reference evidence="10 12" key="1">
    <citation type="journal article" date="2019" name="Nat. Microbiol.">
        <title>Expanding anaerobic alkane metabolism in the domain of Archaea.</title>
        <authorList>
            <person name="Wang Y."/>
            <person name="Wegener G."/>
            <person name="Hou J."/>
            <person name="Wang F."/>
            <person name="Xiao X."/>
        </authorList>
    </citation>
    <scope>NUCLEOTIDE SEQUENCE [LARGE SCALE GENOMIC DNA]</scope>
    <source>
        <strain evidence="10">WYZ-LMO11</strain>
    </source>
</reference>
<feature type="domain" description="ABC3 transporter permease C-terminal" evidence="7">
    <location>
        <begin position="257"/>
        <end position="371"/>
    </location>
</feature>
<reference evidence="9 11" key="2">
    <citation type="journal article" date="2019" name="Nat. Microbiol.">
        <title>Wide diversity of methane and short-chain alkane metabolisms in uncultured archaea.</title>
        <authorList>
            <person name="Borrel G."/>
            <person name="Adam P.S."/>
            <person name="McKay L.J."/>
            <person name="Chen L.X."/>
            <person name="Sierra-Garcia I.N."/>
            <person name="Sieber C.M."/>
            <person name="Letourneur Q."/>
            <person name="Ghozlane A."/>
            <person name="Andersen G.L."/>
            <person name="Li W.J."/>
            <person name="Hallam S.J."/>
            <person name="Muyzer G."/>
            <person name="de Oliveira V.M."/>
            <person name="Inskeep W.P."/>
            <person name="Banfield J.F."/>
            <person name="Gribaldo S."/>
        </authorList>
    </citation>
    <scope>NUCLEOTIDE SEQUENCE [LARGE SCALE GENOMIC DNA]</scope>
    <source>
        <strain evidence="9">Verst-YHS</strain>
    </source>
</reference>
<evidence type="ECO:0000256" key="1">
    <source>
        <dbReference type="ARBA" id="ARBA00004651"/>
    </source>
</evidence>
<keyword evidence="4 6" id="KW-1133">Transmembrane helix</keyword>
<dbReference type="GO" id="GO:0098797">
    <property type="term" value="C:plasma membrane protein complex"/>
    <property type="evidence" value="ECO:0007669"/>
    <property type="project" value="TreeGrafter"/>
</dbReference>
<feature type="transmembrane region" description="Helical" evidence="6">
    <location>
        <begin position="324"/>
        <end position="341"/>
    </location>
</feature>
<sequence>MIKKQKNIISYAFDCILGYKMRTMVILITFLIATTMISSVLFVKDGLEKEAEISIEAAPDLTIQFLRGGRLEPIPISYINEISKIEGVEKVVPRIWGYVGISNYVFTIVGIDTSNISPLENFGLESGRFIKEGDRGKIVVGKLLANLLNLKVGDNVIFLNEAIQAKKYQVIGIFSDQTSIYTADMIIMSIEDARDFFNIPNGYASDLCVYINQRYRPSDIAVKMSTIPNLRVLDKDLLLRGYKVAYASRGGIFVTLWSIVLVAVALISLSQMIVVGQQSRFEVGLLKSFGFSTLDIIEVRLIESLVIGFFASSLGMILGYIYSLYLGAPGLIDILLGWYFLPREFRIPVFINWTTVFSIYSVTIFPLLIATVVPAWLNAITDPDIAMRRGIA</sequence>
<feature type="transmembrane region" description="Helical" evidence="6">
    <location>
        <begin position="353"/>
        <end position="377"/>
    </location>
</feature>
<evidence type="ECO:0000256" key="4">
    <source>
        <dbReference type="ARBA" id="ARBA00022989"/>
    </source>
</evidence>
<dbReference type="InterPro" id="IPR025857">
    <property type="entry name" value="MacB_PCD"/>
</dbReference>
<dbReference type="InterPro" id="IPR051447">
    <property type="entry name" value="Lipoprotein-release_system"/>
</dbReference>
<dbReference type="Proteomes" id="UP000316080">
    <property type="component" value="Unassembled WGS sequence"/>
</dbReference>
<dbReference type="AlphaFoldDB" id="A0A520KE12"/>
<feature type="transmembrane region" description="Helical" evidence="6">
    <location>
        <begin position="21"/>
        <end position="43"/>
    </location>
</feature>